<dbReference type="AlphaFoldDB" id="A0A0R1MWY7"/>
<evidence type="ECO:0000259" key="2">
    <source>
        <dbReference type="Pfam" id="PF03816"/>
    </source>
</evidence>
<dbReference type="PATRIC" id="fig|1423792.3.peg.2796"/>
<feature type="domain" description="Cell envelope-related transcriptional attenuator" evidence="2">
    <location>
        <begin position="89"/>
        <end position="237"/>
    </location>
</feature>
<dbReference type="InterPro" id="IPR004474">
    <property type="entry name" value="LytR_CpsA_psr"/>
</dbReference>
<dbReference type="NCBIfam" id="TIGR00350">
    <property type="entry name" value="lytR_cpsA_psr"/>
    <property type="match status" value="1"/>
</dbReference>
<dbReference type="Pfam" id="PF03816">
    <property type="entry name" value="LytR_cpsA_psr"/>
    <property type="match status" value="1"/>
</dbReference>
<accession>A0A0R1MWY7</accession>
<gene>
    <name evidence="3" type="ORF">FD09_GL002734</name>
</gene>
<dbReference type="Gene3D" id="3.40.630.190">
    <property type="entry name" value="LCP protein"/>
    <property type="match status" value="1"/>
</dbReference>
<sequence length="303" mass="33130">MANNLHRQRGKEQRVTHGVMKVVFLLAFLLIMSASAYALRLYFVARDSIGQTFTGKSANAVANFSDQRPISILLLGVDTGAEGRIDKGNSDTMIVATINPKTKKTLLVSIPRDTAAQLIGTRQFNMQKVNAAYNVGSSTMAKNTISKLLNIPINYYVTVNMGGMEQIVNAVGGIDVDVPFSFTSHYTGGQHFTKGPMHLNGNMALAYARMRHEDVQKGDYGRQERQQQVIKAVLSKAISMNGITHFTALLKSISGNLSTDLSFDDMVGIFSHYRGAAKTVSTDTLHGQNALVQTPEYSFPLAY</sequence>
<dbReference type="RefSeq" id="WP_235812248.1">
    <property type="nucleotide sequence ID" value="NZ_AZEC01000006.1"/>
</dbReference>
<organism evidence="3 4">
    <name type="scientific">Schleiferilactobacillus perolens DSM 12744</name>
    <dbReference type="NCBI Taxonomy" id="1423792"/>
    <lineage>
        <taxon>Bacteria</taxon>
        <taxon>Bacillati</taxon>
        <taxon>Bacillota</taxon>
        <taxon>Bacilli</taxon>
        <taxon>Lactobacillales</taxon>
        <taxon>Lactobacillaceae</taxon>
        <taxon>Schleiferilactobacillus</taxon>
    </lineage>
</organism>
<evidence type="ECO:0000256" key="1">
    <source>
        <dbReference type="ARBA" id="ARBA00006068"/>
    </source>
</evidence>
<dbReference type="PANTHER" id="PTHR33392:SF6">
    <property type="entry name" value="POLYISOPRENYL-TEICHOIC ACID--PEPTIDOGLYCAN TEICHOIC ACID TRANSFERASE TAGU"/>
    <property type="match status" value="1"/>
</dbReference>
<dbReference type="Proteomes" id="UP000051330">
    <property type="component" value="Unassembled WGS sequence"/>
</dbReference>
<dbReference type="InterPro" id="IPR050922">
    <property type="entry name" value="LytR/CpsA/Psr_CW_biosynth"/>
</dbReference>
<name>A0A0R1MWY7_9LACO</name>
<evidence type="ECO:0000313" key="3">
    <source>
        <dbReference type="EMBL" id="KRL12749.1"/>
    </source>
</evidence>
<reference evidence="3 4" key="1">
    <citation type="journal article" date="2015" name="Genome Announc.">
        <title>Expanding the biotechnology potential of lactobacilli through comparative genomics of 213 strains and associated genera.</title>
        <authorList>
            <person name="Sun Z."/>
            <person name="Harris H.M."/>
            <person name="McCann A."/>
            <person name="Guo C."/>
            <person name="Argimon S."/>
            <person name="Zhang W."/>
            <person name="Yang X."/>
            <person name="Jeffery I.B."/>
            <person name="Cooney J.C."/>
            <person name="Kagawa T.F."/>
            <person name="Liu W."/>
            <person name="Song Y."/>
            <person name="Salvetti E."/>
            <person name="Wrobel A."/>
            <person name="Rasinkangas P."/>
            <person name="Parkhill J."/>
            <person name="Rea M.C."/>
            <person name="O'Sullivan O."/>
            <person name="Ritari J."/>
            <person name="Douillard F.P."/>
            <person name="Paul Ross R."/>
            <person name="Yang R."/>
            <person name="Briner A.E."/>
            <person name="Felis G.E."/>
            <person name="de Vos W.M."/>
            <person name="Barrangou R."/>
            <person name="Klaenhammer T.R."/>
            <person name="Caufield P.W."/>
            <person name="Cui Y."/>
            <person name="Zhang H."/>
            <person name="O'Toole P.W."/>
        </authorList>
    </citation>
    <scope>NUCLEOTIDE SEQUENCE [LARGE SCALE GENOMIC DNA]</scope>
    <source>
        <strain evidence="3 4">DSM 12744</strain>
    </source>
</reference>
<protein>
    <submittedName>
        <fullName evidence="3">Transcriptional regulator</fullName>
    </submittedName>
</protein>
<dbReference type="PANTHER" id="PTHR33392">
    <property type="entry name" value="POLYISOPRENYL-TEICHOIC ACID--PEPTIDOGLYCAN TEICHOIC ACID TRANSFERASE TAGU"/>
    <property type="match status" value="1"/>
</dbReference>
<comment type="similarity">
    <text evidence="1">Belongs to the LytR/CpsA/Psr (LCP) family.</text>
</comment>
<proteinExistence type="inferred from homology"/>
<dbReference type="STRING" id="1423792.FD09_GL002734"/>
<comment type="caution">
    <text evidence="3">The sequence shown here is derived from an EMBL/GenBank/DDBJ whole genome shotgun (WGS) entry which is preliminary data.</text>
</comment>
<dbReference type="EMBL" id="AZEC01000006">
    <property type="protein sequence ID" value="KRL12749.1"/>
    <property type="molecule type" value="Genomic_DNA"/>
</dbReference>
<keyword evidence="4" id="KW-1185">Reference proteome</keyword>
<evidence type="ECO:0000313" key="4">
    <source>
        <dbReference type="Proteomes" id="UP000051330"/>
    </source>
</evidence>